<protein>
    <submittedName>
        <fullName evidence="1">Uncharacterized protein</fullName>
    </submittedName>
</protein>
<evidence type="ECO:0000313" key="2">
    <source>
        <dbReference type="Proteomes" id="UP000217790"/>
    </source>
</evidence>
<keyword evidence="2" id="KW-1185">Reference proteome</keyword>
<dbReference type="AlphaFoldDB" id="A0A2H3CEK3"/>
<proteinExistence type="predicted"/>
<evidence type="ECO:0000313" key="1">
    <source>
        <dbReference type="EMBL" id="PBK81495.1"/>
    </source>
</evidence>
<organism evidence="1 2">
    <name type="scientific">Armillaria gallica</name>
    <name type="common">Bulbous honey fungus</name>
    <name type="synonym">Armillaria bulbosa</name>
    <dbReference type="NCBI Taxonomy" id="47427"/>
    <lineage>
        <taxon>Eukaryota</taxon>
        <taxon>Fungi</taxon>
        <taxon>Dikarya</taxon>
        <taxon>Basidiomycota</taxon>
        <taxon>Agaricomycotina</taxon>
        <taxon>Agaricomycetes</taxon>
        <taxon>Agaricomycetidae</taxon>
        <taxon>Agaricales</taxon>
        <taxon>Marasmiineae</taxon>
        <taxon>Physalacriaceae</taxon>
        <taxon>Armillaria</taxon>
    </lineage>
</organism>
<reference evidence="2" key="1">
    <citation type="journal article" date="2017" name="Nat. Ecol. Evol.">
        <title>Genome expansion and lineage-specific genetic innovations in the forest pathogenic fungi Armillaria.</title>
        <authorList>
            <person name="Sipos G."/>
            <person name="Prasanna A.N."/>
            <person name="Walter M.C."/>
            <person name="O'Connor E."/>
            <person name="Balint B."/>
            <person name="Krizsan K."/>
            <person name="Kiss B."/>
            <person name="Hess J."/>
            <person name="Varga T."/>
            <person name="Slot J."/>
            <person name="Riley R."/>
            <person name="Boka B."/>
            <person name="Rigling D."/>
            <person name="Barry K."/>
            <person name="Lee J."/>
            <person name="Mihaltcheva S."/>
            <person name="LaButti K."/>
            <person name="Lipzen A."/>
            <person name="Waldron R."/>
            <person name="Moloney N.M."/>
            <person name="Sperisen C."/>
            <person name="Kredics L."/>
            <person name="Vagvoelgyi C."/>
            <person name="Patrignani A."/>
            <person name="Fitzpatrick D."/>
            <person name="Nagy I."/>
            <person name="Doyle S."/>
            <person name="Anderson J.B."/>
            <person name="Grigoriev I.V."/>
            <person name="Gueldener U."/>
            <person name="Muensterkoetter M."/>
            <person name="Nagy L.G."/>
        </authorList>
    </citation>
    <scope>NUCLEOTIDE SEQUENCE [LARGE SCALE GENOMIC DNA]</scope>
    <source>
        <strain evidence="2">Ar21-2</strain>
    </source>
</reference>
<accession>A0A2H3CEK3</accession>
<sequence length="61" mass="6837">MICRAKGEKHHAEDSEGNVHFVHPSSVLRPSFAPDISMEANSKPAWLTGPRVFSWGGEYQR</sequence>
<dbReference type="InParanoid" id="A0A2H3CEK3"/>
<gene>
    <name evidence="1" type="ORF">ARMGADRAFT_1020251</name>
</gene>
<dbReference type="Proteomes" id="UP000217790">
    <property type="component" value="Unassembled WGS sequence"/>
</dbReference>
<dbReference type="EMBL" id="KZ293729">
    <property type="protein sequence ID" value="PBK81495.1"/>
    <property type="molecule type" value="Genomic_DNA"/>
</dbReference>
<name>A0A2H3CEK3_ARMGA</name>